<dbReference type="Proteomes" id="UP001223743">
    <property type="component" value="Unassembled WGS sequence"/>
</dbReference>
<dbReference type="InterPro" id="IPR029058">
    <property type="entry name" value="AB_hydrolase_fold"/>
</dbReference>
<dbReference type="PANTHER" id="PTHR48081:SF33">
    <property type="entry name" value="KYNURENINE FORMAMIDASE"/>
    <property type="match status" value="1"/>
</dbReference>
<dbReference type="Gene3D" id="3.40.50.1820">
    <property type="entry name" value="alpha/beta hydrolase"/>
    <property type="match status" value="1"/>
</dbReference>
<evidence type="ECO:0000259" key="2">
    <source>
        <dbReference type="Pfam" id="PF20434"/>
    </source>
</evidence>
<dbReference type="EC" id="3.5.1.9" evidence="3"/>
<dbReference type="GO" id="GO:0004061">
    <property type="term" value="F:arylformamidase activity"/>
    <property type="evidence" value="ECO:0007669"/>
    <property type="project" value="UniProtKB-EC"/>
</dbReference>
<dbReference type="SUPFAM" id="SSF53474">
    <property type="entry name" value="alpha/beta-Hydrolases"/>
    <property type="match status" value="1"/>
</dbReference>
<dbReference type="PROSITE" id="PS00122">
    <property type="entry name" value="CARBOXYLESTERASE_B_1"/>
    <property type="match status" value="1"/>
</dbReference>
<reference evidence="3 4" key="1">
    <citation type="submission" date="2023-07" db="EMBL/GenBank/DDBJ databases">
        <title>Genomic Encyclopedia of Type Strains, Phase IV (KMG-IV): sequencing the most valuable type-strain genomes for metagenomic binning, comparative biology and taxonomic classification.</title>
        <authorList>
            <person name="Goeker M."/>
        </authorList>
    </citation>
    <scope>NUCLEOTIDE SEQUENCE [LARGE SCALE GENOMIC DNA]</scope>
    <source>
        <strain evidence="3 4">B1-1</strain>
    </source>
</reference>
<dbReference type="PANTHER" id="PTHR48081">
    <property type="entry name" value="AB HYDROLASE SUPERFAMILY PROTEIN C4A8.06C"/>
    <property type="match status" value="1"/>
</dbReference>
<keyword evidence="4" id="KW-1185">Reference proteome</keyword>
<dbReference type="InterPro" id="IPR049492">
    <property type="entry name" value="BD-FAE-like_dom"/>
</dbReference>
<evidence type="ECO:0000313" key="3">
    <source>
        <dbReference type="EMBL" id="MDQ0515165.1"/>
    </source>
</evidence>
<sequence>MPLYRAFETQEELDWEYKPEIRIEDPKAFEKIIAGRIATAKAALAVLERTADVYYGPTRMEKLDIYPAAEPNAPIVVFIHGGYWFDGRLKKENYVWVAKGFVARGVTTVVIDYDVCPKVTIDEIVRQCRAAVAWVYKNAETFGGDRERLYVTGNSAGGHLTAMMAITDWVGDYMLPADVIKGCCPISGLYDLEPFPYTWLQPKIQLTGQQIRRNSPILNVPEGGIPLLISWGGNESAEFHRQSEDFGAAWRSRGNSAILHAQSGCDHFTAIEGFVDPDSAFLGMVMDHMRACW</sequence>
<name>A0ABU0M2L0_9HYPH</name>
<proteinExistence type="predicted"/>
<organism evidence="3 4">
    <name type="scientific">Kaistia geumhonensis</name>
    <dbReference type="NCBI Taxonomy" id="410839"/>
    <lineage>
        <taxon>Bacteria</taxon>
        <taxon>Pseudomonadati</taxon>
        <taxon>Pseudomonadota</taxon>
        <taxon>Alphaproteobacteria</taxon>
        <taxon>Hyphomicrobiales</taxon>
        <taxon>Kaistiaceae</taxon>
        <taxon>Kaistia</taxon>
    </lineage>
</organism>
<evidence type="ECO:0000256" key="1">
    <source>
        <dbReference type="ARBA" id="ARBA00022801"/>
    </source>
</evidence>
<evidence type="ECO:0000313" key="4">
    <source>
        <dbReference type="Proteomes" id="UP001223743"/>
    </source>
</evidence>
<keyword evidence="1 3" id="KW-0378">Hydrolase</keyword>
<accession>A0ABU0M2L0</accession>
<gene>
    <name evidence="3" type="ORF">QO015_000778</name>
</gene>
<dbReference type="InterPro" id="IPR019826">
    <property type="entry name" value="Carboxylesterase_B_AS"/>
</dbReference>
<dbReference type="Pfam" id="PF20434">
    <property type="entry name" value="BD-FAE"/>
    <property type="match status" value="1"/>
</dbReference>
<dbReference type="EMBL" id="JAUSWJ010000001">
    <property type="protein sequence ID" value="MDQ0515165.1"/>
    <property type="molecule type" value="Genomic_DNA"/>
</dbReference>
<protein>
    <submittedName>
        <fullName evidence="3">Arylformamidase</fullName>
        <ecNumber evidence="3">3.5.1.9</ecNumber>
    </submittedName>
</protein>
<feature type="domain" description="BD-FAE-like" evidence="2">
    <location>
        <begin position="63"/>
        <end position="235"/>
    </location>
</feature>
<comment type="caution">
    <text evidence="3">The sequence shown here is derived from an EMBL/GenBank/DDBJ whole genome shotgun (WGS) entry which is preliminary data.</text>
</comment>
<dbReference type="RefSeq" id="WP_266281321.1">
    <property type="nucleotide sequence ID" value="NZ_JAPKNF010000001.1"/>
</dbReference>
<dbReference type="InterPro" id="IPR050300">
    <property type="entry name" value="GDXG_lipolytic_enzyme"/>
</dbReference>